<protein>
    <submittedName>
        <fullName evidence="1">Uncharacterized protein</fullName>
    </submittedName>
</protein>
<name>A0A0G0T325_9BACT</name>
<proteinExistence type="predicted"/>
<comment type="caution">
    <text evidence="1">The sequence shown here is derived from an EMBL/GenBank/DDBJ whole genome shotgun (WGS) entry which is preliminary data.</text>
</comment>
<gene>
    <name evidence="1" type="ORF">UU14_C0029G0018</name>
</gene>
<reference evidence="1 2" key="1">
    <citation type="journal article" date="2015" name="Nature">
        <title>rRNA introns, odd ribosomes, and small enigmatic genomes across a large radiation of phyla.</title>
        <authorList>
            <person name="Brown C.T."/>
            <person name="Hug L.A."/>
            <person name="Thomas B.C."/>
            <person name="Sharon I."/>
            <person name="Castelle C.J."/>
            <person name="Singh A."/>
            <person name="Wilkins M.J."/>
            <person name="Williams K.H."/>
            <person name="Banfield J.F."/>
        </authorList>
    </citation>
    <scope>NUCLEOTIDE SEQUENCE [LARGE SCALE GENOMIC DNA]</scope>
</reference>
<accession>A0A0G0T325</accession>
<dbReference type="AlphaFoldDB" id="A0A0G0T325"/>
<evidence type="ECO:0000313" key="2">
    <source>
        <dbReference type="Proteomes" id="UP000034664"/>
    </source>
</evidence>
<organism evidence="1 2">
    <name type="scientific">Candidatus Roizmanbacteria bacterium GW2011_GWB1_40_7</name>
    <dbReference type="NCBI Taxonomy" id="1618482"/>
    <lineage>
        <taxon>Bacteria</taxon>
        <taxon>Candidatus Roizmaniibacteriota</taxon>
    </lineage>
</organism>
<dbReference type="EMBL" id="LBZM01000029">
    <property type="protein sequence ID" value="KKR71409.1"/>
    <property type="molecule type" value="Genomic_DNA"/>
</dbReference>
<sequence length="90" mass="10578">MNKQESFCRQIINFAYLQAERNYEPPQELVGYYADLCLRTDFNPAAIEIFREVMDAYYHGGFIQKSTLVVGPVQFNIPTKFHPREKIPLF</sequence>
<evidence type="ECO:0000313" key="1">
    <source>
        <dbReference type="EMBL" id="KKR71409.1"/>
    </source>
</evidence>
<dbReference type="Proteomes" id="UP000034664">
    <property type="component" value="Unassembled WGS sequence"/>
</dbReference>